<evidence type="ECO:0000256" key="3">
    <source>
        <dbReference type="ARBA" id="ARBA00022679"/>
    </source>
</evidence>
<dbReference type="OrthoDB" id="4089664at2759"/>
<evidence type="ECO:0000256" key="2">
    <source>
        <dbReference type="ARBA" id="ARBA00021099"/>
    </source>
</evidence>
<dbReference type="EMBL" id="MH797021">
    <property type="protein sequence ID" value="QBZ67173.1"/>
    <property type="molecule type" value="mRNA"/>
</dbReference>
<dbReference type="GO" id="GO:0032446">
    <property type="term" value="P:protein modification by small protein conjugation"/>
    <property type="evidence" value="ECO:0007669"/>
    <property type="project" value="TreeGrafter"/>
</dbReference>
<dbReference type="AlphaFoldDB" id="A0A4D6DLX9"/>
<accession>A0A4D6DLX9</accession>
<dbReference type="InterPro" id="IPR007135">
    <property type="entry name" value="Atg3/Atg10"/>
</dbReference>
<dbReference type="Gene3D" id="3.30.1460.50">
    <property type="match status" value="1"/>
</dbReference>
<keyword evidence="3" id="KW-0808">Transferase</keyword>
<evidence type="ECO:0000256" key="5">
    <source>
        <dbReference type="ARBA" id="ARBA00023006"/>
    </source>
</evidence>
<comment type="similarity">
    <text evidence="1">Belongs to the ATG10 family.</text>
</comment>
<evidence type="ECO:0000256" key="4">
    <source>
        <dbReference type="ARBA" id="ARBA00022786"/>
    </source>
</evidence>
<keyword evidence="5" id="KW-0072">Autophagy</keyword>
<evidence type="ECO:0000313" key="7">
    <source>
        <dbReference type="EMBL" id="QBZ67173.1"/>
    </source>
</evidence>
<evidence type="ECO:0000256" key="1">
    <source>
        <dbReference type="ARBA" id="ARBA00005696"/>
    </source>
</evidence>
<dbReference type="GO" id="GO:0000422">
    <property type="term" value="P:autophagy of mitochondrion"/>
    <property type="evidence" value="ECO:0007669"/>
    <property type="project" value="TreeGrafter"/>
</dbReference>
<dbReference type="PANTHER" id="PTHR14957:SF1">
    <property type="entry name" value="UBIQUITIN-LIKE-CONJUGATING ENZYME ATG10"/>
    <property type="match status" value="1"/>
</dbReference>
<dbReference type="GO" id="GO:0061651">
    <property type="term" value="F:Atg12 conjugating enzyme activity"/>
    <property type="evidence" value="ECO:0007669"/>
    <property type="project" value="TreeGrafter"/>
</dbReference>
<keyword evidence="4" id="KW-0833">Ubl conjugation pathway</keyword>
<sequence length="222" mass="25612">MGTISYEEFTGSCLEFLKLSQELRDGWEAKGDALQEGNFYLMKLERIEDVLRDCPPPREKCDSDKDGNTKDNIGTIDIMEDCEELCLEDPSAIDNTCSKTIITYEYHITYSISYSVPVLYFNAYNHSGKLLTLQEMWRRVSPQHSEQILHQKWESLTQQEHPVLGRPFYQLHPCNTAKLMAEFSKGRKDLATVKGLTYMISWLSTFGQVVGLKLPILYFQCQ</sequence>
<proteinExistence type="evidence at transcript level"/>
<dbReference type="GO" id="GO:0005829">
    <property type="term" value="C:cytosol"/>
    <property type="evidence" value="ECO:0007669"/>
    <property type="project" value="TreeGrafter"/>
</dbReference>
<dbReference type="GO" id="GO:0000045">
    <property type="term" value="P:autophagosome assembly"/>
    <property type="evidence" value="ECO:0007669"/>
    <property type="project" value="TreeGrafter"/>
</dbReference>
<dbReference type="PANTHER" id="PTHR14957">
    <property type="entry name" value="UBIQUITIN-LIKE-CONJUGATING ENZYME ATG10"/>
    <property type="match status" value="1"/>
</dbReference>
<evidence type="ECO:0000256" key="6">
    <source>
        <dbReference type="ARBA" id="ARBA00029833"/>
    </source>
</evidence>
<organism evidence="7">
    <name type="scientific">Penaeus vannamei</name>
    <name type="common">Whiteleg shrimp</name>
    <name type="synonym">Litopenaeus vannamei</name>
    <dbReference type="NCBI Taxonomy" id="6689"/>
    <lineage>
        <taxon>Eukaryota</taxon>
        <taxon>Metazoa</taxon>
        <taxon>Ecdysozoa</taxon>
        <taxon>Arthropoda</taxon>
        <taxon>Crustacea</taxon>
        <taxon>Multicrustacea</taxon>
        <taxon>Malacostraca</taxon>
        <taxon>Eumalacostraca</taxon>
        <taxon>Eucarida</taxon>
        <taxon>Decapoda</taxon>
        <taxon>Dendrobranchiata</taxon>
        <taxon>Penaeoidea</taxon>
        <taxon>Penaeidae</taxon>
        <taxon>Penaeus</taxon>
    </lineage>
</organism>
<protein>
    <recommendedName>
        <fullName evidence="2">Ubiquitin-like-conjugating enzyme ATG10</fullName>
    </recommendedName>
    <alternativeName>
        <fullName evidence="6">Autophagy-related protein 10</fullName>
    </alternativeName>
</protein>
<name>A0A4D6DLX9_PENVA</name>
<dbReference type="Pfam" id="PF03987">
    <property type="entry name" value="Autophagy_act_C"/>
    <property type="match status" value="1"/>
</dbReference>
<reference evidence="7" key="1">
    <citation type="submission" date="2018-08" db="EMBL/GenBank/DDBJ databases">
        <authorList>
            <person name="Zhuang K."/>
            <person name="Wang W."/>
            <person name="Zheng Z."/>
            <person name="Lu H."/>
            <person name="Zhang Y."/>
        </authorList>
    </citation>
    <scope>NUCLEOTIDE SEQUENCE</scope>
</reference>